<dbReference type="GeneID" id="30155331"/>
<dbReference type="OrthoDB" id="276546at2759"/>
<dbReference type="Gene3D" id="3.20.20.70">
    <property type="entry name" value="Aldolase class I"/>
    <property type="match status" value="1"/>
</dbReference>
<dbReference type="SUPFAM" id="SSF51395">
    <property type="entry name" value="FMN-linked oxidoreductases"/>
    <property type="match status" value="1"/>
</dbReference>
<dbReference type="InterPro" id="IPR045247">
    <property type="entry name" value="Oye-like"/>
</dbReference>
<evidence type="ECO:0000256" key="2">
    <source>
        <dbReference type="SAM" id="Phobius"/>
    </source>
</evidence>
<feature type="transmembrane region" description="Helical" evidence="2">
    <location>
        <begin position="75"/>
        <end position="97"/>
    </location>
</feature>
<gene>
    <name evidence="4" type="ORF">L202_04022</name>
</gene>
<keyword evidence="2" id="KW-0812">Transmembrane</keyword>
<dbReference type="PANTHER" id="PTHR22893">
    <property type="entry name" value="NADH OXIDOREDUCTASE-RELATED"/>
    <property type="match status" value="1"/>
</dbReference>
<dbReference type="STRING" id="1295533.A0A1E3HPT6"/>
<evidence type="ECO:0000256" key="1">
    <source>
        <dbReference type="SAM" id="MobiDB-lite"/>
    </source>
</evidence>
<feature type="domain" description="NADH:flavin oxidoreductase/NADH oxidase N-terminal" evidence="3">
    <location>
        <begin position="114"/>
        <end position="430"/>
    </location>
</feature>
<protein>
    <recommendedName>
        <fullName evidence="3">NADH:flavin oxidoreductase/NADH oxidase N-terminal domain-containing protein</fullName>
    </recommendedName>
</protein>
<keyword evidence="2" id="KW-0472">Membrane</keyword>
<keyword evidence="5" id="KW-1185">Reference proteome</keyword>
<comment type="caution">
    <text evidence="4">The sequence shown here is derived from an EMBL/GenBank/DDBJ whole genome shotgun (WGS) entry which is preliminary data.</text>
</comment>
<dbReference type="GO" id="GO:0010181">
    <property type="term" value="F:FMN binding"/>
    <property type="evidence" value="ECO:0007669"/>
    <property type="project" value="InterPro"/>
</dbReference>
<keyword evidence="2" id="KW-1133">Transmembrane helix</keyword>
<feature type="compositionally biased region" description="Pro residues" evidence="1">
    <location>
        <begin position="52"/>
        <end position="63"/>
    </location>
</feature>
<reference evidence="4 5" key="1">
    <citation type="submission" date="2016-06" db="EMBL/GenBank/DDBJ databases">
        <title>Evolution of pathogenesis and genome organization in the Tremellales.</title>
        <authorList>
            <person name="Cuomo C."/>
            <person name="Litvintseva A."/>
            <person name="Heitman J."/>
            <person name="Chen Y."/>
            <person name="Sun S."/>
            <person name="Springer D."/>
            <person name="Dromer F."/>
            <person name="Young S."/>
            <person name="Zeng Q."/>
            <person name="Chapman S."/>
            <person name="Gujja S."/>
            <person name="Saif S."/>
            <person name="Birren B."/>
        </authorList>
    </citation>
    <scope>NUCLEOTIDE SEQUENCE [LARGE SCALE GENOMIC DNA]</scope>
    <source>
        <strain evidence="4 5">CBS 6039</strain>
    </source>
</reference>
<proteinExistence type="predicted"/>
<evidence type="ECO:0000313" key="4">
    <source>
        <dbReference type="EMBL" id="ODN78383.1"/>
    </source>
</evidence>
<dbReference type="Pfam" id="PF00724">
    <property type="entry name" value="Oxidored_FMN"/>
    <property type="match status" value="1"/>
</dbReference>
<evidence type="ECO:0000313" key="5">
    <source>
        <dbReference type="Proteomes" id="UP000094065"/>
    </source>
</evidence>
<dbReference type="Proteomes" id="UP000094065">
    <property type="component" value="Unassembled WGS sequence"/>
</dbReference>
<evidence type="ECO:0000259" key="3">
    <source>
        <dbReference type="Pfam" id="PF00724"/>
    </source>
</evidence>
<dbReference type="CDD" id="cd02933">
    <property type="entry name" value="OYE_like_FMN"/>
    <property type="match status" value="1"/>
</dbReference>
<name>A0A1E3HPT6_9TREE</name>
<dbReference type="RefSeq" id="XP_018993429.1">
    <property type="nucleotide sequence ID" value="XM_019137993.1"/>
</dbReference>
<dbReference type="EMBL" id="AWGJ01000006">
    <property type="protein sequence ID" value="ODN78383.1"/>
    <property type="molecule type" value="Genomic_DNA"/>
</dbReference>
<dbReference type="InterPro" id="IPR013785">
    <property type="entry name" value="Aldolase_TIM"/>
</dbReference>
<dbReference type="AlphaFoldDB" id="A0A1E3HPT6"/>
<feature type="region of interest" description="Disordered" evidence="1">
    <location>
        <begin position="44"/>
        <end position="66"/>
    </location>
</feature>
<dbReference type="InterPro" id="IPR001155">
    <property type="entry name" value="OxRdtase_FMN_N"/>
</dbReference>
<sequence length="457" mass="50215">MDDIKQQSKGVRARGLRGVLYLPKSTATSQLYLNVNTSHPLKMAKTHKTSWPGPPRAPSPPFPSSKRIPTSPRKVFLLLVTAGFFSWAMLYLLPIHLPRLSSPYSSSSQAGSRLLSPTKVGSLDLKHRVVMAPMTRNRASEDGIPSDYTATYYEQRATDGGLQITEGTIIAPEAGGLANVPGIWNAQQVEAWKKVTGKVHEKGGSIVCQLWALGRVADPALVPKVYAPSDIPSSNGSRDLTVMSETDIDRFVEHYRKAAVNAVEAGFDGVEVHMGNGYLLDQFIQNTSNHRTDPYTPHTYLLPLRTLLTIASTLPSTNLGFRISPWSTFQDMLEPDPVRTFGGLVGRVLGDVPGLAWVHVIRPEEGGEDGVESIREIVREKGKGTAFIVAGGYDPESAKQHAENTDDLVAFGRYFISNPDLVRRIENDYPLAEYDPNTFYSQGLEGYIDYPDYGGRV</sequence>
<dbReference type="GO" id="GO:0016491">
    <property type="term" value="F:oxidoreductase activity"/>
    <property type="evidence" value="ECO:0007669"/>
    <property type="project" value="InterPro"/>
</dbReference>
<accession>A0A1E3HPT6</accession>
<organism evidence="4 5">
    <name type="scientific">Cryptococcus amylolentus CBS 6039</name>
    <dbReference type="NCBI Taxonomy" id="1295533"/>
    <lineage>
        <taxon>Eukaryota</taxon>
        <taxon>Fungi</taxon>
        <taxon>Dikarya</taxon>
        <taxon>Basidiomycota</taxon>
        <taxon>Agaricomycotina</taxon>
        <taxon>Tremellomycetes</taxon>
        <taxon>Tremellales</taxon>
        <taxon>Cryptococcaceae</taxon>
        <taxon>Cryptococcus</taxon>
    </lineage>
</organism>
<dbReference type="PANTHER" id="PTHR22893:SF91">
    <property type="entry name" value="NADPH DEHYDROGENASE 2-RELATED"/>
    <property type="match status" value="1"/>
</dbReference>